<feature type="region of interest" description="Disordered" evidence="1">
    <location>
        <begin position="38"/>
        <end position="63"/>
    </location>
</feature>
<dbReference type="OrthoDB" id="6256533at2759"/>
<name>A0A183B2M0_9TREM</name>
<reference evidence="2 3" key="2">
    <citation type="submission" date="2018-11" db="EMBL/GenBank/DDBJ databases">
        <authorList>
            <consortium name="Pathogen Informatics"/>
        </authorList>
    </citation>
    <scope>NUCLEOTIDE SEQUENCE [LARGE SCALE GENOMIC DNA]</scope>
    <source>
        <strain evidence="2 3">Egypt</strain>
    </source>
</reference>
<dbReference type="AlphaFoldDB" id="A0A183B2M0"/>
<gene>
    <name evidence="2" type="ORF">ECPE_LOCUS13454</name>
</gene>
<keyword evidence="3" id="KW-1185">Reference proteome</keyword>
<sequence length="371" mass="42518">MEELALQPLRYRLRSRELSVRSGSRFVTSGLQTITPKETTNIWTTAQKQQQQKRPRLESHEQRRDVILRRLRKQTIQEQKSAQEILTLDFKGRDEPKEKRSDALTDTQFGAFLAELISRIGSLDQVYQLISEALGRDPIALTTLTQVLGSRSTRNAFFYTLRAPPHAFRYLASLMGSRQNLRKILSKIIDGNVNDFDFLSEKLQSDTSVHNLVETYKEARREAIQIVQSFMPLSSSSDSIVDMIIDGQESEETLTELINGSGLDANLEIRLSVLPKITASTLKMISESILSCDVKRLREIRVTKIPPRRSSSISTHKVDRKERCVRVTVFIDRSDLTSHTTHPLTSQVRISFPRLHDSATEAIDRPNEWRW</sequence>
<organism evidence="4">
    <name type="scientific">Echinostoma caproni</name>
    <dbReference type="NCBI Taxonomy" id="27848"/>
    <lineage>
        <taxon>Eukaryota</taxon>
        <taxon>Metazoa</taxon>
        <taxon>Spiralia</taxon>
        <taxon>Lophotrochozoa</taxon>
        <taxon>Platyhelminthes</taxon>
        <taxon>Trematoda</taxon>
        <taxon>Digenea</taxon>
        <taxon>Plagiorchiida</taxon>
        <taxon>Echinostomata</taxon>
        <taxon>Echinostomatoidea</taxon>
        <taxon>Echinostomatidae</taxon>
        <taxon>Echinostoma</taxon>
    </lineage>
</organism>
<evidence type="ECO:0000313" key="3">
    <source>
        <dbReference type="Proteomes" id="UP000272942"/>
    </source>
</evidence>
<dbReference type="Proteomes" id="UP000272942">
    <property type="component" value="Unassembled WGS sequence"/>
</dbReference>
<accession>A0A183B2M0</accession>
<evidence type="ECO:0000256" key="1">
    <source>
        <dbReference type="SAM" id="MobiDB-lite"/>
    </source>
</evidence>
<reference evidence="4" key="1">
    <citation type="submission" date="2016-06" db="UniProtKB">
        <authorList>
            <consortium name="WormBaseParasite"/>
        </authorList>
    </citation>
    <scope>IDENTIFICATION</scope>
</reference>
<evidence type="ECO:0000313" key="4">
    <source>
        <dbReference type="WBParaSite" id="ECPE_0001349401-mRNA-1"/>
    </source>
</evidence>
<proteinExistence type="predicted"/>
<evidence type="ECO:0000313" key="2">
    <source>
        <dbReference type="EMBL" id="VDP90726.1"/>
    </source>
</evidence>
<dbReference type="WBParaSite" id="ECPE_0001349401-mRNA-1">
    <property type="protein sequence ID" value="ECPE_0001349401-mRNA-1"/>
    <property type="gene ID" value="ECPE_0001349401"/>
</dbReference>
<feature type="compositionally biased region" description="Polar residues" evidence="1">
    <location>
        <begin position="38"/>
        <end position="52"/>
    </location>
</feature>
<protein>
    <submittedName>
        <fullName evidence="2 4">Uncharacterized protein</fullName>
    </submittedName>
</protein>
<dbReference type="EMBL" id="UZAN01055112">
    <property type="protein sequence ID" value="VDP90726.1"/>
    <property type="molecule type" value="Genomic_DNA"/>
</dbReference>